<evidence type="ECO:0000313" key="2">
    <source>
        <dbReference type="EMBL" id="BCU03228.1"/>
    </source>
</evidence>
<keyword evidence="1" id="KW-0472">Membrane</keyword>
<dbReference type="Proteomes" id="UP001253637">
    <property type="component" value="Segment"/>
</dbReference>
<keyword evidence="1" id="KW-0812">Transmembrane</keyword>
<evidence type="ECO:0000256" key="1">
    <source>
        <dbReference type="SAM" id="Phobius"/>
    </source>
</evidence>
<keyword evidence="1" id="KW-1133">Transmembrane helix</keyword>
<organism evidence="2 3">
    <name type="scientific">Pandoravirus japonicus</name>
    <dbReference type="NCBI Taxonomy" id="2823154"/>
    <lineage>
        <taxon>Viruses</taxon>
        <taxon>Pandoravirus</taxon>
    </lineage>
</organism>
<dbReference type="EMBL" id="LC625835">
    <property type="protein sequence ID" value="BCU03228.1"/>
    <property type="molecule type" value="Genomic_DNA"/>
</dbReference>
<name>A0A811BN27_9VIRU</name>
<protein>
    <submittedName>
        <fullName evidence="2">Uncharacterized protein</fullName>
    </submittedName>
</protein>
<proteinExistence type="predicted"/>
<sequence length="108" mass="11806">MSCVSTTSSVRAPCWMWSPRSPTDPPPSDTHTLFSPLFSLIKNPFLFFSPFGAVVVLLALSFFFLPARGSLARCRAVPNLLDSPRGPNGCLAARSLLHDKFGPCDHQK</sequence>
<accession>A0A811BN27</accession>
<evidence type="ECO:0000313" key="3">
    <source>
        <dbReference type="Proteomes" id="UP001253637"/>
    </source>
</evidence>
<reference evidence="2" key="1">
    <citation type="submission" date="2021-04" db="EMBL/GenBank/DDBJ databases">
        <title>Draft Genome Sequence of Pandoravirus japonicus, Isolated from the Sabaishi River of Niigata, Japan.</title>
        <authorList>
            <person name="Hosokawa N."/>
            <person name="Takahashi H."/>
            <person name="Aoki K."/>
            <person name="Takemura M."/>
        </authorList>
    </citation>
    <scope>NUCLEOTIDE SEQUENCE</scope>
</reference>
<feature type="transmembrane region" description="Helical" evidence="1">
    <location>
        <begin position="45"/>
        <end position="65"/>
    </location>
</feature>